<organism evidence="2 3">
    <name type="scientific">Halovenus rubra</name>
    <dbReference type="NCBI Taxonomy" id="869890"/>
    <lineage>
        <taxon>Archaea</taxon>
        <taxon>Methanobacteriati</taxon>
        <taxon>Methanobacteriota</taxon>
        <taxon>Stenosarchaea group</taxon>
        <taxon>Halobacteria</taxon>
        <taxon>Halobacteriales</taxon>
        <taxon>Haloarculaceae</taxon>
        <taxon>Halovenus</taxon>
    </lineage>
</organism>
<dbReference type="RefSeq" id="WP_267636271.1">
    <property type="nucleotide sequence ID" value="NZ_JAODIY010000004.1"/>
</dbReference>
<accession>A0ABD5X7Y1</accession>
<protein>
    <submittedName>
        <fullName evidence="2">Uncharacterized protein</fullName>
    </submittedName>
</protein>
<dbReference type="EMBL" id="JBHSZQ010000004">
    <property type="protein sequence ID" value="MFC7125275.1"/>
    <property type="molecule type" value="Genomic_DNA"/>
</dbReference>
<reference evidence="2 3" key="1">
    <citation type="journal article" date="2014" name="Int. J. Syst. Evol. Microbiol.">
        <title>Complete genome sequence of Corynebacterium casei LMG S-19264T (=DSM 44701T), isolated from a smear-ripened cheese.</title>
        <authorList>
            <consortium name="US DOE Joint Genome Institute (JGI-PGF)"/>
            <person name="Walter F."/>
            <person name="Albersmeier A."/>
            <person name="Kalinowski J."/>
            <person name="Ruckert C."/>
        </authorList>
    </citation>
    <scope>NUCLEOTIDE SEQUENCE [LARGE SCALE GENOMIC DNA]</scope>
    <source>
        <strain evidence="2 3">CGMCC 4.7215</strain>
    </source>
</reference>
<name>A0ABD5X7Y1_9EURY</name>
<dbReference type="AlphaFoldDB" id="A0ABD5X7Y1"/>
<dbReference type="Proteomes" id="UP001596414">
    <property type="component" value="Unassembled WGS sequence"/>
</dbReference>
<evidence type="ECO:0000256" key="1">
    <source>
        <dbReference type="SAM" id="MobiDB-lite"/>
    </source>
</evidence>
<evidence type="ECO:0000313" key="3">
    <source>
        <dbReference type="Proteomes" id="UP001596414"/>
    </source>
</evidence>
<feature type="compositionally biased region" description="Acidic residues" evidence="1">
    <location>
        <begin position="30"/>
        <end position="42"/>
    </location>
</feature>
<proteinExistence type="predicted"/>
<evidence type="ECO:0000313" key="2">
    <source>
        <dbReference type="EMBL" id="MFC7125275.1"/>
    </source>
</evidence>
<sequence>MSNNDTTRRRFIQVASGSAAVALAGCLGGGDDDGDSMDDSGDDMNTGSDGMDGEDESAGMMTDSPNPTDPTEAPRATVDRFSEEAGMLMVRTEENDLPGPDEPVNFDQAPFITQGLGPEGGMVEYYNFDVKSTTPAPIYALFHENGDPVEGQLNIIDVIPGDEGYNDFWHVNKVTVPDDYEANVLTSVDGITEAGYDVEPTGMIKNCPVVPEGSTASKHFGDDHDEAPVVDGWYDGEVVSYFLFEEDSFMATDDGSMPLSPIYVSFNTNPGQEGGGPASGFMTEEGSNQTHNVVATLPGDDGYSSLWMVNPYDNADFEAVSDLDSATDSNVLAMGAATVNCPIVSTN</sequence>
<gene>
    <name evidence="2" type="ORF">ACFQJ7_04370</name>
</gene>
<feature type="region of interest" description="Disordered" evidence="1">
    <location>
        <begin position="24"/>
        <end position="75"/>
    </location>
</feature>
<comment type="caution">
    <text evidence="2">The sequence shown here is derived from an EMBL/GenBank/DDBJ whole genome shotgun (WGS) entry which is preliminary data.</text>
</comment>